<evidence type="ECO:0000313" key="4">
    <source>
        <dbReference type="Proteomes" id="UP000198287"/>
    </source>
</evidence>
<evidence type="ECO:0000256" key="1">
    <source>
        <dbReference type="ARBA" id="ARBA00005298"/>
    </source>
</evidence>
<dbReference type="PANTHER" id="PTHR11188">
    <property type="entry name" value="ARRESTIN DOMAIN CONTAINING PROTEIN"/>
    <property type="match status" value="1"/>
</dbReference>
<evidence type="ECO:0000259" key="2">
    <source>
        <dbReference type="SMART" id="SM01017"/>
    </source>
</evidence>
<dbReference type="GO" id="GO:0015031">
    <property type="term" value="P:protein transport"/>
    <property type="evidence" value="ECO:0007669"/>
    <property type="project" value="TreeGrafter"/>
</dbReference>
<comment type="similarity">
    <text evidence="1">Belongs to the arrestin family.</text>
</comment>
<keyword evidence="4" id="KW-1185">Reference proteome</keyword>
<dbReference type="EMBL" id="LNIX01000001">
    <property type="protein sequence ID" value="OXA62000.1"/>
    <property type="molecule type" value="Genomic_DNA"/>
</dbReference>
<dbReference type="PANTHER" id="PTHR11188:SF176">
    <property type="entry name" value="ARRESTIN DOMAIN-CONTAINING PROTEIN 1"/>
    <property type="match status" value="1"/>
</dbReference>
<dbReference type="InterPro" id="IPR050357">
    <property type="entry name" value="Arrestin_domain-protein"/>
</dbReference>
<dbReference type="SUPFAM" id="SSF81296">
    <property type="entry name" value="E set domains"/>
    <property type="match status" value="2"/>
</dbReference>
<dbReference type="Pfam" id="PF00339">
    <property type="entry name" value="Arrestin_N"/>
    <property type="match status" value="1"/>
</dbReference>
<dbReference type="GO" id="GO:0005737">
    <property type="term" value="C:cytoplasm"/>
    <property type="evidence" value="ECO:0007669"/>
    <property type="project" value="TreeGrafter"/>
</dbReference>
<feature type="domain" description="Arrestin C-terminal-like" evidence="2">
    <location>
        <begin position="175"/>
        <end position="306"/>
    </location>
</feature>
<organism evidence="3 4">
    <name type="scientific">Folsomia candida</name>
    <name type="common">Springtail</name>
    <dbReference type="NCBI Taxonomy" id="158441"/>
    <lineage>
        <taxon>Eukaryota</taxon>
        <taxon>Metazoa</taxon>
        <taxon>Ecdysozoa</taxon>
        <taxon>Arthropoda</taxon>
        <taxon>Hexapoda</taxon>
        <taxon>Collembola</taxon>
        <taxon>Entomobryomorpha</taxon>
        <taxon>Isotomoidea</taxon>
        <taxon>Isotomidae</taxon>
        <taxon>Proisotominae</taxon>
        <taxon>Folsomia</taxon>
    </lineage>
</organism>
<dbReference type="InterPro" id="IPR011021">
    <property type="entry name" value="Arrestin-like_N"/>
</dbReference>
<dbReference type="Pfam" id="PF02752">
    <property type="entry name" value="Arrestin_C"/>
    <property type="match status" value="1"/>
</dbReference>
<dbReference type="InterPro" id="IPR011022">
    <property type="entry name" value="Arrestin_C-like"/>
</dbReference>
<reference evidence="3 4" key="1">
    <citation type="submission" date="2015-12" db="EMBL/GenBank/DDBJ databases">
        <title>The genome of Folsomia candida.</title>
        <authorList>
            <person name="Faddeeva A."/>
            <person name="Derks M.F."/>
            <person name="Anvar Y."/>
            <person name="Smit S."/>
            <person name="Van Straalen N."/>
            <person name="Roelofs D."/>
        </authorList>
    </citation>
    <scope>NUCLEOTIDE SEQUENCE [LARGE SCALE GENOMIC DNA]</scope>
    <source>
        <strain evidence="3 4">VU population</strain>
        <tissue evidence="3">Whole body</tissue>
    </source>
</reference>
<comment type="caution">
    <text evidence="3">The sequence shown here is derived from an EMBL/GenBank/DDBJ whole genome shotgun (WGS) entry which is preliminary data.</text>
</comment>
<dbReference type="AlphaFoldDB" id="A0A226EXS9"/>
<sequence length="315" mass="35602">MFSCLPARETAPDLHIECADPVKIYKPGETITCAVVLTNRNKFIDFKNIKIRMHGKAKTCWSQGRHSNSETESYLEEEVFLLGNDIHTITQPSGIFRYPFSYTLPLGIPSSCYEQDLGSISYQVKAIMTRSLCASNPEAKKYFLVDGSLTNLPYEMSFPVQLEKVKRVTNFLRCGIDEIFFLLEINRSGIVPGDSINFQLTIENNSRLELRQNLKLIQIMKFYANGLSKREDTEILEMKGHRIPRGESQAWNGSLQIPRNALLTGFERSNLINVRHMLKAEIKAPFLCGNVSSTLEIPLTIGSSSGKYVRGSAYE</sequence>
<name>A0A226EXS9_FOLCA</name>
<dbReference type="InterPro" id="IPR014756">
    <property type="entry name" value="Ig_E-set"/>
</dbReference>
<evidence type="ECO:0000313" key="3">
    <source>
        <dbReference type="EMBL" id="OXA62000.1"/>
    </source>
</evidence>
<dbReference type="OMA" id="ATIMYRI"/>
<dbReference type="InterPro" id="IPR014752">
    <property type="entry name" value="Arrestin-like_C"/>
</dbReference>
<dbReference type="SMART" id="SM01017">
    <property type="entry name" value="Arrestin_C"/>
    <property type="match status" value="1"/>
</dbReference>
<dbReference type="Gene3D" id="2.60.40.640">
    <property type="match status" value="2"/>
</dbReference>
<protein>
    <submittedName>
        <fullName evidence="3">Thioredoxin-interacting protein</fullName>
    </submittedName>
</protein>
<gene>
    <name evidence="3" type="ORF">Fcan01_00125</name>
</gene>
<proteinExistence type="inferred from homology"/>
<dbReference type="OrthoDB" id="2333384at2759"/>
<accession>A0A226EXS9</accession>
<dbReference type="Proteomes" id="UP000198287">
    <property type="component" value="Unassembled WGS sequence"/>
</dbReference>